<keyword evidence="3" id="KW-1185">Reference proteome</keyword>
<dbReference type="EMBL" id="JAENIJ010000018">
    <property type="protein sequence ID" value="MBK1883158.1"/>
    <property type="molecule type" value="Genomic_DNA"/>
</dbReference>
<dbReference type="Proteomes" id="UP000603141">
    <property type="component" value="Unassembled WGS sequence"/>
</dbReference>
<keyword evidence="1" id="KW-0175">Coiled coil</keyword>
<feature type="coiled-coil region" evidence="1">
    <location>
        <begin position="34"/>
        <end position="75"/>
    </location>
</feature>
<dbReference type="RefSeq" id="WP_200271001.1">
    <property type="nucleotide sequence ID" value="NZ_JAENIJ010000018.1"/>
</dbReference>
<evidence type="ECO:0000313" key="3">
    <source>
        <dbReference type="Proteomes" id="UP000603141"/>
    </source>
</evidence>
<name>A0A934SDC1_9BACT</name>
<dbReference type="AlphaFoldDB" id="A0A934SDC1"/>
<comment type="caution">
    <text evidence="2">The sequence shown here is derived from an EMBL/GenBank/DDBJ whole genome shotgun (WGS) entry which is preliminary data.</text>
</comment>
<sequence length="263" mass="27711">MANVFGILTAIVLAIAAFVAVKNKNAYESEISNRKEAQTKLAASQDRLQTAEDNLAATNEELSKTQDQVAAYTTEEANQKTSNENLSAAIEAKKPEIASNKEKLDAVQEQVDRLGPIKGLAAKMRGILAEQEDLKESVDQSTAKLNNLIAESKAADAVVAGQKAENEYISKGESFPDMKTTIRSIYPNWGFVTLGAGNNSGVVTNSVLNVVRNGEVIAKLLVTAVESNSASASIVPDSLAEGTVLSTGDVVVPGAKDLTSASN</sequence>
<gene>
    <name evidence="2" type="ORF">JIN85_12070</name>
</gene>
<accession>A0A934SDC1</accession>
<reference evidence="2" key="1">
    <citation type="submission" date="2021-01" db="EMBL/GenBank/DDBJ databases">
        <title>Modified the classification status of verrucomicrobia.</title>
        <authorList>
            <person name="Feng X."/>
        </authorList>
    </citation>
    <scope>NUCLEOTIDE SEQUENCE</scope>
    <source>
        <strain evidence="2">KCTC 22041</strain>
    </source>
</reference>
<evidence type="ECO:0000313" key="2">
    <source>
        <dbReference type="EMBL" id="MBK1883158.1"/>
    </source>
</evidence>
<evidence type="ECO:0000256" key="1">
    <source>
        <dbReference type="SAM" id="Coils"/>
    </source>
</evidence>
<proteinExistence type="predicted"/>
<organism evidence="2 3">
    <name type="scientific">Luteolibacter pohnpeiensis</name>
    <dbReference type="NCBI Taxonomy" id="454153"/>
    <lineage>
        <taxon>Bacteria</taxon>
        <taxon>Pseudomonadati</taxon>
        <taxon>Verrucomicrobiota</taxon>
        <taxon>Verrucomicrobiia</taxon>
        <taxon>Verrucomicrobiales</taxon>
        <taxon>Verrucomicrobiaceae</taxon>
        <taxon>Luteolibacter</taxon>
    </lineage>
</organism>
<protein>
    <submittedName>
        <fullName evidence="2">Uncharacterized protein</fullName>
    </submittedName>
</protein>